<evidence type="ECO:0000256" key="1">
    <source>
        <dbReference type="ARBA" id="ARBA00004123"/>
    </source>
</evidence>
<dbReference type="OrthoDB" id="10029800at2759"/>
<dbReference type="InterPro" id="IPR013524">
    <property type="entry name" value="Runt_dom"/>
</dbReference>
<dbReference type="Pfam" id="PF00853">
    <property type="entry name" value="Runt"/>
    <property type="match status" value="1"/>
</dbReference>
<evidence type="ECO:0000259" key="6">
    <source>
        <dbReference type="PROSITE" id="PS51062"/>
    </source>
</evidence>
<evidence type="ECO:0000256" key="5">
    <source>
        <dbReference type="SAM" id="MobiDB-lite"/>
    </source>
</evidence>
<dbReference type="InterPro" id="IPR012346">
    <property type="entry name" value="p53/RUNT-type_TF_DNA-bd_sf"/>
</dbReference>
<feature type="region of interest" description="Disordered" evidence="5">
    <location>
        <begin position="212"/>
        <end position="241"/>
    </location>
</feature>
<keyword evidence="8" id="KW-1185">Reference proteome</keyword>
<dbReference type="SUPFAM" id="SSF49417">
    <property type="entry name" value="p53-like transcription factors"/>
    <property type="match status" value="1"/>
</dbReference>
<dbReference type="PANTHER" id="PTHR11950:SF31">
    <property type="entry name" value="SEGMENTATION PROTEIN RUNT"/>
    <property type="match status" value="1"/>
</dbReference>
<dbReference type="GO" id="GO:0005524">
    <property type="term" value="F:ATP binding"/>
    <property type="evidence" value="ECO:0007669"/>
    <property type="project" value="InterPro"/>
</dbReference>
<evidence type="ECO:0000256" key="4">
    <source>
        <dbReference type="ARBA" id="ARBA00023242"/>
    </source>
</evidence>
<dbReference type="GO" id="GO:0000978">
    <property type="term" value="F:RNA polymerase II cis-regulatory region sequence-specific DNA binding"/>
    <property type="evidence" value="ECO:0007669"/>
    <property type="project" value="TreeGrafter"/>
</dbReference>
<dbReference type="InterPro" id="IPR008967">
    <property type="entry name" value="p53-like_TF_DNA-bd_sf"/>
</dbReference>
<keyword evidence="3" id="KW-0804">Transcription</keyword>
<dbReference type="Gene3D" id="2.60.40.720">
    <property type="match status" value="1"/>
</dbReference>
<protein>
    <recommendedName>
        <fullName evidence="6">Runt domain-containing protein</fullName>
    </recommendedName>
</protein>
<dbReference type="PANTHER" id="PTHR11950">
    <property type="entry name" value="RUNT RELATED"/>
    <property type="match status" value="1"/>
</dbReference>
<organism evidence="7 8">
    <name type="scientific">Brassicogethes aeneus</name>
    <name type="common">Rape pollen beetle</name>
    <name type="synonym">Meligethes aeneus</name>
    <dbReference type="NCBI Taxonomy" id="1431903"/>
    <lineage>
        <taxon>Eukaryota</taxon>
        <taxon>Metazoa</taxon>
        <taxon>Ecdysozoa</taxon>
        <taxon>Arthropoda</taxon>
        <taxon>Hexapoda</taxon>
        <taxon>Insecta</taxon>
        <taxon>Pterygota</taxon>
        <taxon>Neoptera</taxon>
        <taxon>Endopterygota</taxon>
        <taxon>Coleoptera</taxon>
        <taxon>Polyphaga</taxon>
        <taxon>Cucujiformia</taxon>
        <taxon>Nitidulidae</taxon>
        <taxon>Meligethinae</taxon>
        <taxon>Brassicogethes</taxon>
    </lineage>
</organism>
<dbReference type="PRINTS" id="PR00967">
    <property type="entry name" value="ONCOGENEAML1"/>
</dbReference>
<dbReference type="InterPro" id="IPR000040">
    <property type="entry name" value="AML1_Runt"/>
</dbReference>
<evidence type="ECO:0000313" key="8">
    <source>
        <dbReference type="Proteomes" id="UP001154078"/>
    </source>
</evidence>
<feature type="compositionally biased region" description="Low complexity" evidence="5">
    <location>
        <begin position="216"/>
        <end position="229"/>
    </location>
</feature>
<name>A0A9P0BIX4_BRAAE</name>
<dbReference type="GO" id="GO:0005634">
    <property type="term" value="C:nucleus"/>
    <property type="evidence" value="ECO:0007669"/>
    <property type="project" value="UniProtKB-SubCell"/>
</dbReference>
<keyword evidence="4" id="KW-0539">Nucleus</keyword>
<keyword evidence="2" id="KW-0805">Transcription regulation</keyword>
<feature type="domain" description="Runt" evidence="6">
    <location>
        <begin position="42"/>
        <end position="170"/>
    </location>
</feature>
<evidence type="ECO:0000256" key="2">
    <source>
        <dbReference type="ARBA" id="ARBA00023015"/>
    </source>
</evidence>
<dbReference type="PROSITE" id="PS51062">
    <property type="entry name" value="RUNT"/>
    <property type="match status" value="1"/>
</dbReference>
<evidence type="ECO:0000256" key="3">
    <source>
        <dbReference type="ARBA" id="ARBA00023163"/>
    </source>
</evidence>
<evidence type="ECO:0000313" key="7">
    <source>
        <dbReference type="EMBL" id="CAH0564113.1"/>
    </source>
</evidence>
<dbReference type="AlphaFoldDB" id="A0A9P0BIX4"/>
<reference evidence="7" key="1">
    <citation type="submission" date="2021-12" db="EMBL/GenBank/DDBJ databases">
        <authorList>
            <person name="King R."/>
        </authorList>
    </citation>
    <scope>NUCLEOTIDE SEQUENCE</scope>
</reference>
<dbReference type="EMBL" id="OV121140">
    <property type="protein sequence ID" value="CAH0564113.1"/>
    <property type="molecule type" value="Genomic_DNA"/>
</dbReference>
<dbReference type="Proteomes" id="UP001154078">
    <property type="component" value="Chromosome 9"/>
</dbReference>
<proteinExistence type="predicted"/>
<comment type="subcellular location">
    <subcellularLocation>
        <location evidence="1">Nucleus</location>
    </subcellularLocation>
</comment>
<sequence>MHLPASLATCNVSEEAFLPRATMNEHLPGYSSQVYNMLDYQTLNIQKEHQPGELVRTNSPFFLCSTIPNHWRSNKALPSAFKVVALSEVTDGTKVYVYAGNDENYSAEMRNCCAEMKQQVARFNDLRFVGRSGRGKSFSLTIIIKTDPVQVATYNKAIKVTVDGPREPRSKQICFIDGPHTPQGYRVFPALGPRPLDPTFGHISNLEAMKSRGITSSQSSDGSQSSYKQESQDGGYCPPSTWHEYSHSTPYTTGYTPNGFDPHLQDSAPLLLPTVVSNYSSQEYINTSLTSPPPPPSINSIRSDMEGGTGAPRYEQSSPYWQTPWTASNYYISNNNNQQFINQPPLIMYPPTRSLEYPLTPAGDVQSLNPPEVERATDTSTLEVWRPIDYLH</sequence>
<dbReference type="GO" id="GO:0000981">
    <property type="term" value="F:DNA-binding transcription factor activity, RNA polymerase II-specific"/>
    <property type="evidence" value="ECO:0007669"/>
    <property type="project" value="TreeGrafter"/>
</dbReference>
<accession>A0A9P0BIX4</accession>
<gene>
    <name evidence="7" type="ORF">MELIAE_LOCUS12736</name>
</gene>